<dbReference type="GO" id="GO:0042129">
    <property type="term" value="P:regulation of T cell proliferation"/>
    <property type="evidence" value="ECO:0007669"/>
    <property type="project" value="InterPro"/>
</dbReference>
<name>A0A665WY24_ECHNA</name>
<evidence type="ECO:0000256" key="7">
    <source>
        <dbReference type="ARBA" id="ARBA00023180"/>
    </source>
</evidence>
<evidence type="ECO:0000256" key="3">
    <source>
        <dbReference type="ARBA" id="ARBA00022729"/>
    </source>
</evidence>
<reference evidence="12" key="2">
    <citation type="submission" date="2025-08" db="UniProtKB">
        <authorList>
            <consortium name="Ensembl"/>
        </authorList>
    </citation>
    <scope>IDENTIFICATION</scope>
</reference>
<evidence type="ECO:0000256" key="1">
    <source>
        <dbReference type="ARBA" id="ARBA00004479"/>
    </source>
</evidence>
<evidence type="ECO:0000256" key="9">
    <source>
        <dbReference type="SAM" id="MobiDB-lite"/>
    </source>
</evidence>
<evidence type="ECO:0000256" key="10">
    <source>
        <dbReference type="SAM" id="Phobius"/>
    </source>
</evidence>
<keyword evidence="2 10" id="KW-0812">Transmembrane</keyword>
<evidence type="ECO:0000313" key="12">
    <source>
        <dbReference type="Ensembl" id="ENSENLP00000048715.1"/>
    </source>
</evidence>
<keyword evidence="8" id="KW-0393">Immunoglobulin domain</keyword>
<keyword evidence="3 11" id="KW-0732">Signal</keyword>
<evidence type="ECO:0000256" key="5">
    <source>
        <dbReference type="ARBA" id="ARBA00023136"/>
    </source>
</evidence>
<keyword evidence="6" id="KW-1015">Disulfide bond</keyword>
<dbReference type="PANTHER" id="PTHR11494:SF8">
    <property type="entry name" value="CYTOTOXIC T-LYMPHOCYTE PROTEIN 4"/>
    <property type="match status" value="1"/>
</dbReference>
<keyword evidence="13" id="KW-1185">Reference proteome</keyword>
<dbReference type="InterPro" id="IPR013783">
    <property type="entry name" value="Ig-like_fold"/>
</dbReference>
<dbReference type="InParanoid" id="A0A665WY24"/>
<dbReference type="GO" id="GO:0050852">
    <property type="term" value="P:T cell receptor signaling pathway"/>
    <property type="evidence" value="ECO:0007669"/>
    <property type="project" value="TreeGrafter"/>
</dbReference>
<dbReference type="Proteomes" id="UP000472264">
    <property type="component" value="Chromosome 21"/>
</dbReference>
<evidence type="ECO:0000256" key="6">
    <source>
        <dbReference type="ARBA" id="ARBA00023157"/>
    </source>
</evidence>
<dbReference type="OMA" id="EPIRMPP"/>
<feature type="signal peptide" evidence="11">
    <location>
        <begin position="1"/>
        <end position="25"/>
    </location>
</feature>
<dbReference type="InterPro" id="IPR040216">
    <property type="entry name" value="CTLA4/CD28"/>
</dbReference>
<comment type="subcellular location">
    <subcellularLocation>
        <location evidence="1">Membrane</location>
        <topology evidence="1">Single-pass type I membrane protein</topology>
    </subcellularLocation>
</comment>
<dbReference type="InterPro" id="IPR036179">
    <property type="entry name" value="Ig-like_dom_sf"/>
</dbReference>
<feature type="transmembrane region" description="Helical" evidence="10">
    <location>
        <begin position="200"/>
        <end position="218"/>
    </location>
</feature>
<gene>
    <name evidence="12" type="primary">cd28</name>
</gene>
<evidence type="ECO:0000256" key="8">
    <source>
        <dbReference type="ARBA" id="ARBA00023319"/>
    </source>
</evidence>
<keyword evidence="4 10" id="KW-1133">Transmembrane helix</keyword>
<evidence type="ECO:0000256" key="4">
    <source>
        <dbReference type="ARBA" id="ARBA00022989"/>
    </source>
</evidence>
<dbReference type="Ensembl" id="ENSENLT00000049903.1">
    <property type="protein sequence ID" value="ENSENLP00000048715.1"/>
    <property type="gene ID" value="ENSENLG00000020540.1"/>
</dbReference>
<keyword evidence="5 10" id="KW-0472">Membrane</keyword>
<dbReference type="AlphaFoldDB" id="A0A665WY24"/>
<keyword evidence="7" id="KW-0325">Glycoprotein</keyword>
<evidence type="ECO:0000256" key="11">
    <source>
        <dbReference type="SAM" id="SignalP"/>
    </source>
</evidence>
<sequence length="252" mass="27989">MFLTHCVMEWTVLSVLSLSLPVWSAVKVIQPYSVTAVDGAAKLQCFIQPQPLFHQIQLSNGHSSQYPYPDPKKVRVSLLRGLHSSQELCLSTLNIPELADTDRKNSQQCSAELTKGAVELTVSGLEATDTDIYRCGIEVLYPPPYLKFIGNGTLVHVLERSECPVQEHHMVTAHHGAEGEEEDEDQGEADRRTESASTPVVVLVTLVIIVLIIIIYLQTRQYQQVRRRELIRSVPGGPYKVDAVAISCDNSI</sequence>
<dbReference type="OrthoDB" id="9908091at2759"/>
<dbReference type="GO" id="GO:0009897">
    <property type="term" value="C:external side of plasma membrane"/>
    <property type="evidence" value="ECO:0007669"/>
    <property type="project" value="TreeGrafter"/>
</dbReference>
<proteinExistence type="predicted"/>
<feature type="chain" id="PRO_5025333605" evidence="11">
    <location>
        <begin position="26"/>
        <end position="252"/>
    </location>
</feature>
<dbReference type="PANTHER" id="PTHR11494">
    <property type="entry name" value="CYTOTOXIC T-LYMPHOCYTE PROTEIN"/>
    <property type="match status" value="1"/>
</dbReference>
<reference evidence="12" key="1">
    <citation type="submission" date="2021-04" db="EMBL/GenBank/DDBJ databases">
        <authorList>
            <consortium name="Wellcome Sanger Institute Data Sharing"/>
        </authorList>
    </citation>
    <scope>NUCLEOTIDE SEQUENCE [LARGE SCALE GENOMIC DNA]</scope>
</reference>
<organism evidence="12 13">
    <name type="scientific">Echeneis naucrates</name>
    <name type="common">Live sharksucker</name>
    <dbReference type="NCBI Taxonomy" id="173247"/>
    <lineage>
        <taxon>Eukaryota</taxon>
        <taxon>Metazoa</taxon>
        <taxon>Chordata</taxon>
        <taxon>Craniata</taxon>
        <taxon>Vertebrata</taxon>
        <taxon>Euteleostomi</taxon>
        <taxon>Actinopterygii</taxon>
        <taxon>Neopterygii</taxon>
        <taxon>Teleostei</taxon>
        <taxon>Neoteleostei</taxon>
        <taxon>Acanthomorphata</taxon>
        <taxon>Carangaria</taxon>
        <taxon>Carangiformes</taxon>
        <taxon>Echeneidae</taxon>
        <taxon>Echeneis</taxon>
    </lineage>
</organism>
<evidence type="ECO:0000256" key="2">
    <source>
        <dbReference type="ARBA" id="ARBA00022692"/>
    </source>
</evidence>
<dbReference type="SUPFAM" id="SSF48726">
    <property type="entry name" value="Immunoglobulin"/>
    <property type="match status" value="1"/>
</dbReference>
<reference evidence="12" key="3">
    <citation type="submission" date="2025-09" db="UniProtKB">
        <authorList>
            <consortium name="Ensembl"/>
        </authorList>
    </citation>
    <scope>IDENTIFICATION</scope>
</reference>
<protein>
    <submittedName>
        <fullName evidence="12">Cytotoxic T-lymphocyte protein 4-like</fullName>
    </submittedName>
</protein>
<evidence type="ECO:0000313" key="13">
    <source>
        <dbReference type="Proteomes" id="UP000472264"/>
    </source>
</evidence>
<dbReference type="Gene3D" id="2.60.40.10">
    <property type="entry name" value="Immunoglobulins"/>
    <property type="match status" value="1"/>
</dbReference>
<feature type="region of interest" description="Disordered" evidence="9">
    <location>
        <begin position="173"/>
        <end position="194"/>
    </location>
</feature>
<accession>A0A665WY24</accession>